<dbReference type="InterPro" id="IPR025405">
    <property type="entry name" value="DUF4131"/>
</dbReference>
<evidence type="ECO:0000256" key="1">
    <source>
        <dbReference type="ARBA" id="ARBA00004651"/>
    </source>
</evidence>
<evidence type="ECO:0000256" key="2">
    <source>
        <dbReference type="ARBA" id="ARBA00022475"/>
    </source>
</evidence>
<comment type="subcellular location">
    <subcellularLocation>
        <location evidence="1">Cell membrane</location>
        <topology evidence="1">Multi-pass membrane protein</topology>
    </subcellularLocation>
</comment>
<dbReference type="Gene3D" id="3.60.15.10">
    <property type="entry name" value="Ribonuclease Z/Hydroxyacylglutathione hydrolase-like"/>
    <property type="match status" value="1"/>
</dbReference>
<dbReference type="InterPro" id="IPR004477">
    <property type="entry name" value="ComEC_N"/>
</dbReference>
<dbReference type="Proteomes" id="UP001208017">
    <property type="component" value="Unassembled WGS sequence"/>
</dbReference>
<feature type="transmembrane region" description="Helical" evidence="6">
    <location>
        <begin position="369"/>
        <end position="390"/>
    </location>
</feature>
<protein>
    <submittedName>
        <fullName evidence="8">DNA internalization-related competence protein ComEC/Rec2</fullName>
    </submittedName>
</protein>
<evidence type="ECO:0000256" key="5">
    <source>
        <dbReference type="ARBA" id="ARBA00023136"/>
    </source>
</evidence>
<dbReference type="Pfam" id="PF13567">
    <property type="entry name" value="DUF4131"/>
    <property type="match status" value="1"/>
</dbReference>
<dbReference type="Pfam" id="PF00753">
    <property type="entry name" value="Lactamase_B"/>
    <property type="match status" value="1"/>
</dbReference>
<name>A0ABT3X3S4_9BACL</name>
<dbReference type="EMBL" id="JAPMLT010000004">
    <property type="protein sequence ID" value="MCX7570472.1"/>
    <property type="molecule type" value="Genomic_DNA"/>
</dbReference>
<dbReference type="NCBIfam" id="TIGR00360">
    <property type="entry name" value="ComEC_N-term"/>
    <property type="match status" value="1"/>
</dbReference>
<dbReference type="Pfam" id="PF03772">
    <property type="entry name" value="Competence"/>
    <property type="match status" value="1"/>
</dbReference>
<keyword evidence="5 6" id="KW-0472">Membrane</keyword>
<evidence type="ECO:0000256" key="4">
    <source>
        <dbReference type="ARBA" id="ARBA00022989"/>
    </source>
</evidence>
<dbReference type="InterPro" id="IPR035681">
    <property type="entry name" value="ComA-like_MBL"/>
</dbReference>
<feature type="transmembrane region" description="Helical" evidence="6">
    <location>
        <begin position="317"/>
        <end position="334"/>
    </location>
</feature>
<dbReference type="InterPro" id="IPR036866">
    <property type="entry name" value="RibonucZ/Hydroxyglut_hydro"/>
</dbReference>
<keyword evidence="2" id="KW-1003">Cell membrane</keyword>
<comment type="caution">
    <text evidence="8">The sequence shown here is derived from an EMBL/GenBank/DDBJ whole genome shotgun (WGS) entry which is preliminary data.</text>
</comment>
<proteinExistence type="predicted"/>
<accession>A0ABT3X3S4</accession>
<keyword evidence="9" id="KW-1185">Reference proteome</keyword>
<feature type="transmembrane region" description="Helical" evidence="6">
    <location>
        <begin position="340"/>
        <end position="357"/>
    </location>
</feature>
<feature type="transmembrane region" description="Helical" evidence="6">
    <location>
        <begin position="396"/>
        <end position="417"/>
    </location>
</feature>
<dbReference type="SUPFAM" id="SSF56281">
    <property type="entry name" value="Metallo-hydrolase/oxidoreductase"/>
    <property type="match status" value="1"/>
</dbReference>
<dbReference type="PANTHER" id="PTHR30619:SF1">
    <property type="entry name" value="RECOMBINATION PROTEIN 2"/>
    <property type="match status" value="1"/>
</dbReference>
<feature type="transmembrane region" description="Helical" evidence="6">
    <location>
        <begin position="236"/>
        <end position="263"/>
    </location>
</feature>
<evidence type="ECO:0000259" key="7">
    <source>
        <dbReference type="SMART" id="SM00849"/>
    </source>
</evidence>
<dbReference type="InterPro" id="IPR052159">
    <property type="entry name" value="Competence_DNA_uptake"/>
</dbReference>
<feature type="transmembrane region" description="Helical" evidence="6">
    <location>
        <begin position="487"/>
        <end position="505"/>
    </location>
</feature>
<keyword evidence="3 6" id="KW-0812">Transmembrane</keyword>
<dbReference type="NCBIfam" id="TIGR00361">
    <property type="entry name" value="ComEC_Rec2"/>
    <property type="match status" value="1"/>
</dbReference>
<evidence type="ECO:0000256" key="3">
    <source>
        <dbReference type="ARBA" id="ARBA00022692"/>
    </source>
</evidence>
<evidence type="ECO:0000256" key="6">
    <source>
        <dbReference type="SAM" id="Phobius"/>
    </source>
</evidence>
<feature type="transmembrane region" description="Helical" evidence="6">
    <location>
        <begin position="270"/>
        <end position="287"/>
    </location>
</feature>
<reference evidence="8 9" key="1">
    <citation type="submission" date="2022-11" db="EMBL/GenBank/DDBJ databases">
        <title>Study of microbial diversity in lake waters.</title>
        <authorList>
            <person name="Zhang J."/>
        </authorList>
    </citation>
    <scope>NUCLEOTIDE SEQUENCE [LARGE SCALE GENOMIC DNA]</scope>
    <source>
        <strain evidence="8 9">DT12</strain>
    </source>
</reference>
<feature type="transmembrane region" description="Helical" evidence="6">
    <location>
        <begin position="461"/>
        <end position="480"/>
    </location>
</feature>
<dbReference type="SMART" id="SM00849">
    <property type="entry name" value="Lactamase_B"/>
    <property type="match status" value="1"/>
</dbReference>
<evidence type="ECO:0000313" key="8">
    <source>
        <dbReference type="EMBL" id="MCX7570472.1"/>
    </source>
</evidence>
<gene>
    <name evidence="8" type="ORF">OS242_10915</name>
</gene>
<evidence type="ECO:0000313" key="9">
    <source>
        <dbReference type="Proteomes" id="UP001208017"/>
    </source>
</evidence>
<feature type="domain" description="Metallo-beta-lactamase" evidence="7">
    <location>
        <begin position="519"/>
        <end position="727"/>
    </location>
</feature>
<dbReference type="RefSeq" id="WP_267151716.1">
    <property type="nucleotide sequence ID" value="NZ_JAPMLT010000004.1"/>
</dbReference>
<dbReference type="CDD" id="cd07731">
    <property type="entry name" value="ComA-like_MBL-fold"/>
    <property type="match status" value="1"/>
</dbReference>
<dbReference type="InterPro" id="IPR001279">
    <property type="entry name" value="Metallo-B-lactamas"/>
</dbReference>
<keyword evidence="4 6" id="KW-1133">Transmembrane helix</keyword>
<dbReference type="PANTHER" id="PTHR30619">
    <property type="entry name" value="DNA INTERNALIZATION/COMPETENCE PROTEIN COMEC/REC2"/>
    <property type="match status" value="1"/>
</dbReference>
<sequence length="774" mass="85258">MTHRLLLLSFVAFLSGVILAERYPESWSPVWVLMPVPLCFLFRKRQLSALLTVSLLTGLFYSAAYQAHQRPTLDAWVGQEVELRGRVAQEPTVKASGTSFTLEVTAVRIGTAWRQTEEKAVVRLRETRGGTVRAGDLLSVERALLEKPVPSRNPGAFDAKSFYGRQGIFYSLSLTAAQLTVTGHDEKGLSGRFFLPLRQRLLLVLNQQFSPQHAAVFAGLLFGITENIDQDLIETFRVLGVVHILAVSGANVAMITVPFLLVLKKWQVPARPRYTLTILLVLLYAGITGWEPSVTRAAVMAILLLVARMLTRAADPLTAWALAGWIALLLHPRIWQDLGFQLTMIITLGLLLIPSRLEKRFPRIPRSVLFTLTAELMSVPLVLSVTPVWTPLSLLANLYLMPLLAALVPLGLVTVLLGLVHPAAATLPALLAKWGLQGLFLDPLQRAGASGIGVTHVQAPPVWWLAVYYSMWILYASGRLKHRWRQGALFGLAFLLAAGMLWRSYGPAPLTVTYLDVGQGDAILIQTPQRHVWLVDGGGVPGFLKTDYDVGEKVVVPALASQGIDEIDVLVITHPDEDHIKGLGAVLKHVHVRHIITSFAAQTSEEAPFYHELIADAKRRGIAVTNIQKGDRHTPEPGLEVLYHNPPGQPFQNTRSDSNANSIVFSMIYGQRHFLFAADLEGEVERRLGSLPRTDVLKVAHHGSAHSTTPEFLRMVKPRHAVLSAGARNRYGHPAPAVVERLTAAGSTVWRTDRQGAIRCQTDGEELKCLAWAD</sequence>
<organism evidence="8 9">
    <name type="scientific">Tumebacillus lacus</name>
    <dbReference type="NCBI Taxonomy" id="2995335"/>
    <lineage>
        <taxon>Bacteria</taxon>
        <taxon>Bacillati</taxon>
        <taxon>Bacillota</taxon>
        <taxon>Bacilli</taxon>
        <taxon>Bacillales</taxon>
        <taxon>Alicyclobacillaceae</taxon>
        <taxon>Tumebacillus</taxon>
    </lineage>
</organism>
<dbReference type="InterPro" id="IPR004797">
    <property type="entry name" value="Competence_ComEC/Rec2"/>
</dbReference>